<evidence type="ECO:0000256" key="2">
    <source>
        <dbReference type="SAM" id="Phobius"/>
    </source>
</evidence>
<sequence>MNGVRVARRPVALAAAVVLILEAFGIVLLNWILSIVVDRQQMSLAGLQPRAMSTGSWVGGILFGLYLLFCAGVLLRSALRDRAPGGFTRIALISCAVVHGMLGAFAIGLVGWVAFLAMMVVLGLLVLTLMAYGEGATGEARGNAENRNAENPPNGAPPVAPTSA</sequence>
<keyword evidence="2" id="KW-0812">Transmembrane</keyword>
<evidence type="ECO:0000313" key="3">
    <source>
        <dbReference type="EMBL" id="GFE37630.1"/>
    </source>
</evidence>
<dbReference type="Proteomes" id="UP000431826">
    <property type="component" value="Unassembled WGS sequence"/>
</dbReference>
<feature type="transmembrane region" description="Helical" evidence="2">
    <location>
        <begin position="12"/>
        <end position="37"/>
    </location>
</feature>
<dbReference type="AlphaFoldDB" id="A0A640UQ83"/>
<reference evidence="3 4" key="1">
    <citation type="submission" date="2019-12" db="EMBL/GenBank/DDBJ databases">
        <title>Whole genome shotgun sequence of Streptomyces tubercidicus NBRC 13090.</title>
        <authorList>
            <person name="Ichikawa N."/>
            <person name="Kimura A."/>
            <person name="Kitahashi Y."/>
            <person name="Komaki H."/>
            <person name="Tamura T."/>
        </authorList>
    </citation>
    <scope>NUCLEOTIDE SEQUENCE [LARGE SCALE GENOMIC DNA]</scope>
    <source>
        <strain evidence="3 4">NBRC 13090</strain>
    </source>
</reference>
<feature type="transmembrane region" description="Helical" evidence="2">
    <location>
        <begin position="87"/>
        <end position="107"/>
    </location>
</feature>
<protein>
    <recommendedName>
        <fullName evidence="5">Integral membrane protein</fullName>
    </recommendedName>
</protein>
<keyword evidence="2" id="KW-1133">Transmembrane helix</keyword>
<evidence type="ECO:0000313" key="4">
    <source>
        <dbReference type="Proteomes" id="UP000431826"/>
    </source>
</evidence>
<organism evidence="3 4">
    <name type="scientific">Streptomyces tubercidicus</name>
    <dbReference type="NCBI Taxonomy" id="47759"/>
    <lineage>
        <taxon>Bacteria</taxon>
        <taxon>Bacillati</taxon>
        <taxon>Actinomycetota</taxon>
        <taxon>Actinomycetes</taxon>
        <taxon>Kitasatosporales</taxon>
        <taxon>Streptomycetaceae</taxon>
        <taxon>Streptomyces</taxon>
    </lineage>
</organism>
<feature type="compositionally biased region" description="Pro residues" evidence="1">
    <location>
        <begin position="154"/>
        <end position="164"/>
    </location>
</feature>
<proteinExistence type="predicted"/>
<accession>A0A640UQ83</accession>
<evidence type="ECO:0008006" key="5">
    <source>
        <dbReference type="Google" id="ProtNLM"/>
    </source>
</evidence>
<feature type="transmembrane region" description="Helical" evidence="2">
    <location>
        <begin position="113"/>
        <end position="132"/>
    </location>
</feature>
<dbReference type="EMBL" id="BLIR01000001">
    <property type="protein sequence ID" value="GFE37630.1"/>
    <property type="molecule type" value="Genomic_DNA"/>
</dbReference>
<feature type="region of interest" description="Disordered" evidence="1">
    <location>
        <begin position="140"/>
        <end position="164"/>
    </location>
</feature>
<name>A0A640UQ83_9ACTN</name>
<comment type="caution">
    <text evidence="3">The sequence shown here is derived from an EMBL/GenBank/DDBJ whole genome shotgun (WGS) entry which is preliminary data.</text>
</comment>
<keyword evidence="4" id="KW-1185">Reference proteome</keyword>
<feature type="transmembrane region" description="Helical" evidence="2">
    <location>
        <begin position="57"/>
        <end position="75"/>
    </location>
</feature>
<keyword evidence="2" id="KW-0472">Membrane</keyword>
<evidence type="ECO:0000256" key="1">
    <source>
        <dbReference type="SAM" id="MobiDB-lite"/>
    </source>
</evidence>
<gene>
    <name evidence="3" type="ORF">Stube_23030</name>
</gene>